<dbReference type="SUPFAM" id="SSF48452">
    <property type="entry name" value="TPR-like"/>
    <property type="match status" value="2"/>
</dbReference>
<dbReference type="AlphaFoldDB" id="A0A6H0XQJ7"/>
<dbReference type="InterPro" id="IPR053137">
    <property type="entry name" value="NLR-like"/>
</dbReference>
<dbReference type="Gene3D" id="3.40.50.300">
    <property type="entry name" value="P-loop containing nucleotide triphosphate hydrolases"/>
    <property type="match status" value="1"/>
</dbReference>
<dbReference type="InterPro" id="IPR011990">
    <property type="entry name" value="TPR-like_helical_dom_sf"/>
</dbReference>
<evidence type="ECO:0000313" key="3">
    <source>
        <dbReference type="Proteomes" id="UP000503462"/>
    </source>
</evidence>
<reference evidence="2 3" key="1">
    <citation type="journal article" date="2016" name="Sci. Rep.">
        <title>Peltaster fructicola genome reveals evolution from an invasive phytopathogen to an ectophytic parasite.</title>
        <authorList>
            <person name="Xu C."/>
            <person name="Chen H."/>
            <person name="Gleason M.L."/>
            <person name="Xu J.R."/>
            <person name="Liu H."/>
            <person name="Zhang R."/>
            <person name="Sun G."/>
        </authorList>
    </citation>
    <scope>NUCLEOTIDE SEQUENCE [LARGE SCALE GENOMIC DNA]</scope>
    <source>
        <strain evidence="2 3">LNHT1506</strain>
    </source>
</reference>
<evidence type="ECO:0000313" key="2">
    <source>
        <dbReference type="EMBL" id="QIW96749.1"/>
    </source>
</evidence>
<dbReference type="Proteomes" id="UP000503462">
    <property type="component" value="Chromosome 2"/>
</dbReference>
<dbReference type="InterPro" id="IPR027417">
    <property type="entry name" value="P-loop_NTPase"/>
</dbReference>
<dbReference type="Gene3D" id="1.25.40.10">
    <property type="entry name" value="Tetratricopeptide repeat domain"/>
    <property type="match status" value="1"/>
</dbReference>
<sequence length="707" mass="80754">MGDALSSAQEPSLHHSGSGALNTHFGDGVQRNYEQHGTSNRYTNVDTIANYYEAPQREVSPPPTHTVPFIRDEAFIERPELAQLKEKLTRPGARVALHGLGGVGKSQLAIEHCYRLREQEPGTWVFWIHTSNAARFDQDIRKLAEVTRIPGRHDKDANIFQLVYNWLMDGSRKWLVVLDNADDADFLFEAPTSSGANTSPRIEYLPVCDHGSMLITTRRQAVASRLSDKHNIVALQPDQDHAVALLNRLSREHDEEIVRQLAVALEYMPLAIAQAAAYVEKRQPRCSLKDYLSRFEKSNKSRSNLLEVESDELRRDRREAKNAILLTWQISFEHIYATRRTAADLLSLMSFYDYQGIPEVLVKGAMEDPQEITVHGQAGGAHLRESASGPSSDGFMDESFDQDIYTLRDYSFISVTPKGSTFEMHRLVQLAAQLWLKQRPILSWEARSIRTLDAVLPFANYEHWAECRVLYPHAKLVMQSRIGERNALLPLSSVLYKAASFASSQGLYAEAEAAARHCWRIREEILTEEDADTYNRSSVLGLVLMINKYDEERGAWCRRMLEEYEKVFGKEHPDTLKNIHDLALVLQCQGKQEEAEVMHRQALEGREKVLGKEHPDTLTSIHDLALVLQRQGKQEEAEAMQRRALEEREKVLGKEHPDTLASVHNLAYMLHHQRKYEEGKYEEAEELNRRVLEDLRMCLAKGIQTRQ</sequence>
<dbReference type="Pfam" id="PF13374">
    <property type="entry name" value="TPR_10"/>
    <property type="match status" value="3"/>
</dbReference>
<accession>A0A6H0XQJ7</accession>
<evidence type="ECO:0000256" key="1">
    <source>
        <dbReference type="SAM" id="MobiDB-lite"/>
    </source>
</evidence>
<dbReference type="PANTHER" id="PTHR46082">
    <property type="entry name" value="ATP/GTP-BINDING PROTEIN-RELATED"/>
    <property type="match status" value="1"/>
</dbReference>
<dbReference type="PANTHER" id="PTHR46082:SF6">
    <property type="entry name" value="AAA+ ATPASE DOMAIN-CONTAINING PROTEIN-RELATED"/>
    <property type="match status" value="1"/>
</dbReference>
<feature type="region of interest" description="Disordered" evidence="1">
    <location>
        <begin position="1"/>
        <end position="40"/>
    </location>
</feature>
<dbReference type="OrthoDB" id="20872at2759"/>
<organism evidence="2 3">
    <name type="scientific">Peltaster fructicola</name>
    <dbReference type="NCBI Taxonomy" id="286661"/>
    <lineage>
        <taxon>Eukaryota</taxon>
        <taxon>Fungi</taxon>
        <taxon>Dikarya</taxon>
        <taxon>Ascomycota</taxon>
        <taxon>Pezizomycotina</taxon>
        <taxon>Dothideomycetes</taxon>
        <taxon>Dothideomycetes incertae sedis</taxon>
        <taxon>Peltaster</taxon>
    </lineage>
</organism>
<dbReference type="SUPFAM" id="SSF52540">
    <property type="entry name" value="P-loop containing nucleoside triphosphate hydrolases"/>
    <property type="match status" value="1"/>
</dbReference>
<gene>
    <name evidence="2" type="ORF">AMS68_002267</name>
</gene>
<dbReference type="EMBL" id="CP051140">
    <property type="protein sequence ID" value="QIW96749.1"/>
    <property type="molecule type" value="Genomic_DNA"/>
</dbReference>
<keyword evidence="3" id="KW-1185">Reference proteome</keyword>
<evidence type="ECO:0008006" key="4">
    <source>
        <dbReference type="Google" id="ProtNLM"/>
    </source>
</evidence>
<proteinExistence type="predicted"/>
<name>A0A6H0XQJ7_9PEZI</name>
<feature type="compositionally biased region" description="Polar residues" evidence="1">
    <location>
        <begin position="1"/>
        <end position="10"/>
    </location>
</feature>
<protein>
    <recommendedName>
        <fullName evidence="4">NB-ARC domain-containing protein</fullName>
    </recommendedName>
</protein>